<proteinExistence type="predicted"/>
<feature type="region of interest" description="Disordered" evidence="1">
    <location>
        <begin position="98"/>
        <end position="129"/>
    </location>
</feature>
<name>A0A5E4PZI1_9NEOP</name>
<feature type="compositionally biased region" description="Basic residues" evidence="1">
    <location>
        <begin position="28"/>
        <end position="38"/>
    </location>
</feature>
<sequence>MREESSVRSVQATPAARRLPAAAPTRHTQTRSHGHHGHTTTVTRPRFIQLEIRSHRSVKLKAKVWEEINKSGWPGRVATRLRDDVEGQRRRGFRVDAVHEEPLPPARCHQPIRGRQSQYHEDHHEQTAY</sequence>
<evidence type="ECO:0000313" key="3">
    <source>
        <dbReference type="Proteomes" id="UP000324832"/>
    </source>
</evidence>
<feature type="compositionally biased region" description="Low complexity" evidence="1">
    <location>
        <begin position="12"/>
        <end position="27"/>
    </location>
</feature>
<feature type="compositionally biased region" description="Basic and acidic residues" evidence="1">
    <location>
        <begin position="118"/>
        <end position="129"/>
    </location>
</feature>
<dbReference type="EMBL" id="FZQP02000892">
    <property type="protein sequence ID" value="VVC90806.1"/>
    <property type="molecule type" value="Genomic_DNA"/>
</dbReference>
<dbReference type="AlphaFoldDB" id="A0A5E4PZI1"/>
<evidence type="ECO:0000256" key="1">
    <source>
        <dbReference type="SAM" id="MobiDB-lite"/>
    </source>
</evidence>
<organism evidence="2 3">
    <name type="scientific">Leptidea sinapis</name>
    <dbReference type="NCBI Taxonomy" id="189913"/>
    <lineage>
        <taxon>Eukaryota</taxon>
        <taxon>Metazoa</taxon>
        <taxon>Ecdysozoa</taxon>
        <taxon>Arthropoda</taxon>
        <taxon>Hexapoda</taxon>
        <taxon>Insecta</taxon>
        <taxon>Pterygota</taxon>
        <taxon>Neoptera</taxon>
        <taxon>Endopterygota</taxon>
        <taxon>Lepidoptera</taxon>
        <taxon>Glossata</taxon>
        <taxon>Ditrysia</taxon>
        <taxon>Papilionoidea</taxon>
        <taxon>Pieridae</taxon>
        <taxon>Dismorphiinae</taxon>
        <taxon>Leptidea</taxon>
    </lineage>
</organism>
<reference evidence="2 3" key="1">
    <citation type="submission" date="2017-07" db="EMBL/GenBank/DDBJ databases">
        <authorList>
            <person name="Talla V."/>
            <person name="Backstrom N."/>
        </authorList>
    </citation>
    <scope>NUCLEOTIDE SEQUENCE [LARGE SCALE GENOMIC DNA]</scope>
</reference>
<keyword evidence="3" id="KW-1185">Reference proteome</keyword>
<protein>
    <submittedName>
        <fullName evidence="2">Uncharacterized protein</fullName>
    </submittedName>
</protein>
<accession>A0A5E4PZI1</accession>
<feature type="region of interest" description="Disordered" evidence="1">
    <location>
        <begin position="1"/>
        <end position="46"/>
    </location>
</feature>
<dbReference type="Proteomes" id="UP000324832">
    <property type="component" value="Unassembled WGS sequence"/>
</dbReference>
<gene>
    <name evidence="2" type="ORF">LSINAPIS_LOCUS3637</name>
</gene>
<evidence type="ECO:0000313" key="2">
    <source>
        <dbReference type="EMBL" id="VVC90806.1"/>
    </source>
</evidence>